<dbReference type="GO" id="GO:0007156">
    <property type="term" value="P:homophilic cell adhesion via plasma membrane adhesion molecules"/>
    <property type="evidence" value="ECO:0007669"/>
    <property type="project" value="TreeGrafter"/>
</dbReference>
<sequence length="97" mass="11049">MSERVTIPSSTQELQINNLQYEDAGLYECWATNPLSLDRKNRTFTVRVQAKPYFMQELQNVELGINETAEFKCLAAGDPRPSIEWYINGIPLPGTIL</sequence>
<dbReference type="Gene3D" id="2.60.40.10">
    <property type="entry name" value="Immunoglobulins"/>
    <property type="match status" value="2"/>
</dbReference>
<dbReference type="STRING" id="6526.A0A2C9KMU6"/>
<dbReference type="KEGG" id="bgt:106067088"/>
<dbReference type="EnsemblMetazoa" id="BGLB021513-RA">
    <property type="protein sequence ID" value="BGLB021513-PA"/>
    <property type="gene ID" value="BGLB021513"/>
</dbReference>
<dbReference type="GO" id="GO:0043025">
    <property type="term" value="C:neuronal cell body"/>
    <property type="evidence" value="ECO:0007669"/>
    <property type="project" value="TreeGrafter"/>
</dbReference>
<dbReference type="PROSITE" id="PS50835">
    <property type="entry name" value="IG_LIKE"/>
    <property type="match status" value="1"/>
</dbReference>
<dbReference type="CDD" id="cd00096">
    <property type="entry name" value="Ig"/>
    <property type="match status" value="1"/>
</dbReference>
<dbReference type="SUPFAM" id="SSF48726">
    <property type="entry name" value="Immunoglobulin"/>
    <property type="match status" value="2"/>
</dbReference>
<dbReference type="VEuPathDB" id="VectorBase:BGLB021513"/>
<feature type="domain" description="Ig-like" evidence="1">
    <location>
        <begin position="52"/>
        <end position="97"/>
    </location>
</feature>
<dbReference type="PANTHER" id="PTHR45080:SF15">
    <property type="entry name" value="NEURAL CELL ADHESION MOLECULE L1"/>
    <property type="match status" value="1"/>
</dbReference>
<protein>
    <recommendedName>
        <fullName evidence="1">Ig-like domain-containing protein</fullName>
    </recommendedName>
</protein>
<dbReference type="PANTHER" id="PTHR45080">
    <property type="entry name" value="CONTACTIN 5"/>
    <property type="match status" value="1"/>
</dbReference>
<evidence type="ECO:0000313" key="2">
    <source>
        <dbReference type="EnsemblMetazoa" id="BGLB021513-PA"/>
    </source>
</evidence>
<organism evidence="2 3">
    <name type="scientific">Biomphalaria glabrata</name>
    <name type="common">Bloodfluke planorb</name>
    <name type="synonym">Freshwater snail</name>
    <dbReference type="NCBI Taxonomy" id="6526"/>
    <lineage>
        <taxon>Eukaryota</taxon>
        <taxon>Metazoa</taxon>
        <taxon>Spiralia</taxon>
        <taxon>Lophotrochozoa</taxon>
        <taxon>Mollusca</taxon>
        <taxon>Gastropoda</taxon>
        <taxon>Heterobranchia</taxon>
        <taxon>Euthyneura</taxon>
        <taxon>Panpulmonata</taxon>
        <taxon>Hygrophila</taxon>
        <taxon>Lymnaeoidea</taxon>
        <taxon>Planorbidae</taxon>
        <taxon>Biomphalaria</taxon>
    </lineage>
</organism>
<dbReference type="InterPro" id="IPR013098">
    <property type="entry name" value="Ig_I-set"/>
</dbReference>
<evidence type="ECO:0000259" key="1">
    <source>
        <dbReference type="PROSITE" id="PS50835"/>
    </source>
</evidence>
<evidence type="ECO:0000313" key="3">
    <source>
        <dbReference type="Proteomes" id="UP000076420"/>
    </source>
</evidence>
<dbReference type="InterPro" id="IPR013783">
    <property type="entry name" value="Ig-like_fold"/>
</dbReference>
<dbReference type="GO" id="GO:0008046">
    <property type="term" value="F:axon guidance receptor activity"/>
    <property type="evidence" value="ECO:0007669"/>
    <property type="project" value="TreeGrafter"/>
</dbReference>
<accession>A0A2C9KMU6</accession>
<dbReference type="InterPro" id="IPR036179">
    <property type="entry name" value="Ig-like_dom_sf"/>
</dbReference>
<name>A0A2C9KMU6_BIOGL</name>
<dbReference type="Proteomes" id="UP000076420">
    <property type="component" value="Unassembled WGS sequence"/>
</dbReference>
<dbReference type="InterPro" id="IPR007110">
    <property type="entry name" value="Ig-like_dom"/>
</dbReference>
<proteinExistence type="predicted"/>
<dbReference type="Pfam" id="PF07679">
    <property type="entry name" value="I-set"/>
    <property type="match status" value="1"/>
</dbReference>
<dbReference type="GO" id="GO:0050808">
    <property type="term" value="P:synapse organization"/>
    <property type="evidence" value="ECO:0007669"/>
    <property type="project" value="TreeGrafter"/>
</dbReference>
<dbReference type="GO" id="GO:0005886">
    <property type="term" value="C:plasma membrane"/>
    <property type="evidence" value="ECO:0007669"/>
    <property type="project" value="TreeGrafter"/>
</dbReference>
<dbReference type="InterPro" id="IPR050958">
    <property type="entry name" value="Cell_Adh-Cytoskel_Orgn"/>
</dbReference>
<dbReference type="AlphaFoldDB" id="A0A2C9KMU6"/>
<gene>
    <name evidence="2" type="primary">106067088</name>
</gene>
<dbReference type="GO" id="GO:0030424">
    <property type="term" value="C:axon"/>
    <property type="evidence" value="ECO:0007669"/>
    <property type="project" value="TreeGrafter"/>
</dbReference>
<reference evidence="2" key="1">
    <citation type="submission" date="2020-05" db="UniProtKB">
        <authorList>
            <consortium name="EnsemblMetazoa"/>
        </authorList>
    </citation>
    <scope>IDENTIFICATION</scope>
    <source>
        <strain evidence="2">BB02</strain>
    </source>
</reference>